<gene>
    <name evidence="1" type="ORF">SDC9_37313</name>
</gene>
<sequence length="222" mass="25599">MSAFLGHIHYWLYNKIKRVVEREKLIYIKAEEKWGADVDELQQQVWQTYGEPLPDGDLADLIDQSNIHGWLQRQINVAETREAALIKELLDLHGDEAKAVIEEAFVEHGIMCGRHAKDAGSYNVSEIDGLYKALNDYLLNGMPCDQGDTVVENTPTRLVWEGEVCLQERNWSRTGVDYKVMKMFYQRWLASFVDTLNPSFTYRQTADTLAGDKVNRHEFVTN</sequence>
<comment type="caution">
    <text evidence="1">The sequence shown here is derived from an EMBL/GenBank/DDBJ whole genome shotgun (WGS) entry which is preliminary data.</text>
</comment>
<dbReference type="EMBL" id="VSSQ01000324">
    <property type="protein sequence ID" value="MPL91247.1"/>
    <property type="molecule type" value="Genomic_DNA"/>
</dbReference>
<proteinExistence type="predicted"/>
<name>A0A644VJ28_9ZZZZ</name>
<dbReference type="AlphaFoldDB" id="A0A644VJ28"/>
<reference evidence="1" key="1">
    <citation type="submission" date="2019-08" db="EMBL/GenBank/DDBJ databases">
        <authorList>
            <person name="Kucharzyk K."/>
            <person name="Murdoch R.W."/>
            <person name="Higgins S."/>
            <person name="Loffler F."/>
        </authorList>
    </citation>
    <scope>NUCLEOTIDE SEQUENCE</scope>
</reference>
<organism evidence="1">
    <name type="scientific">bioreactor metagenome</name>
    <dbReference type="NCBI Taxonomy" id="1076179"/>
    <lineage>
        <taxon>unclassified sequences</taxon>
        <taxon>metagenomes</taxon>
        <taxon>ecological metagenomes</taxon>
    </lineage>
</organism>
<evidence type="ECO:0000313" key="1">
    <source>
        <dbReference type="EMBL" id="MPL91247.1"/>
    </source>
</evidence>
<protein>
    <submittedName>
        <fullName evidence="1">Uncharacterized protein</fullName>
    </submittedName>
</protein>
<accession>A0A644VJ28</accession>